<dbReference type="OMA" id="CKWKQLP"/>
<feature type="domain" description="Threonine/serine exporter-like N-terminal" evidence="4">
    <location>
        <begin position="296"/>
        <end position="437"/>
    </location>
</feature>
<feature type="transmembrane region" description="Helical" evidence="3">
    <location>
        <begin position="651"/>
        <end position="676"/>
    </location>
</feature>
<keyword evidence="3" id="KW-1133">Transmembrane helix</keyword>
<dbReference type="EMBL" id="JAANIT010001168">
    <property type="protein sequence ID" value="KAG1541825.1"/>
    <property type="molecule type" value="Genomic_DNA"/>
</dbReference>
<gene>
    <name evidence="5" type="ORF">G6F51_007654</name>
</gene>
<evidence type="ECO:0000256" key="3">
    <source>
        <dbReference type="SAM" id="Phobius"/>
    </source>
</evidence>
<feature type="region of interest" description="Disordered" evidence="2">
    <location>
        <begin position="191"/>
        <end position="229"/>
    </location>
</feature>
<evidence type="ECO:0000313" key="6">
    <source>
        <dbReference type="Proteomes" id="UP000717996"/>
    </source>
</evidence>
<dbReference type="GO" id="GO:0022857">
    <property type="term" value="F:transmembrane transporter activity"/>
    <property type="evidence" value="ECO:0007669"/>
    <property type="project" value="InterPro"/>
</dbReference>
<feature type="compositionally biased region" description="Basic and acidic residues" evidence="2">
    <location>
        <begin position="194"/>
        <end position="223"/>
    </location>
</feature>
<organism evidence="5 6">
    <name type="scientific">Rhizopus oryzae</name>
    <name type="common">Mucormycosis agent</name>
    <name type="synonym">Rhizopus arrhizus var. delemar</name>
    <dbReference type="NCBI Taxonomy" id="64495"/>
    <lineage>
        <taxon>Eukaryota</taxon>
        <taxon>Fungi</taxon>
        <taxon>Fungi incertae sedis</taxon>
        <taxon>Mucoromycota</taxon>
        <taxon>Mucoromycotina</taxon>
        <taxon>Mucoromycetes</taxon>
        <taxon>Mucorales</taxon>
        <taxon>Mucorineae</taxon>
        <taxon>Rhizopodaceae</taxon>
        <taxon>Rhizopus</taxon>
    </lineage>
</organism>
<accession>A0A9P7C9L7</accession>
<feature type="transmembrane region" description="Helical" evidence="3">
    <location>
        <begin position="586"/>
        <end position="605"/>
    </location>
</feature>
<name>A0A9P7C9L7_RHIOR</name>
<feature type="compositionally biased region" description="Basic and acidic residues" evidence="2">
    <location>
        <begin position="129"/>
        <end position="150"/>
    </location>
</feature>
<keyword evidence="3" id="KW-0472">Membrane</keyword>
<reference evidence="5" key="1">
    <citation type="journal article" date="2020" name="Microb. Genom.">
        <title>Genetic diversity of clinical and environmental Mucorales isolates obtained from an investigation of mucormycosis cases among solid organ transplant recipients.</title>
        <authorList>
            <person name="Nguyen M.H."/>
            <person name="Kaul D."/>
            <person name="Muto C."/>
            <person name="Cheng S.J."/>
            <person name="Richter R.A."/>
            <person name="Bruno V.M."/>
            <person name="Liu G."/>
            <person name="Beyhan S."/>
            <person name="Sundermann A.J."/>
            <person name="Mounaud S."/>
            <person name="Pasculle A.W."/>
            <person name="Nierman W.C."/>
            <person name="Driscoll E."/>
            <person name="Cumbie R."/>
            <person name="Clancy C.J."/>
            <person name="Dupont C.L."/>
        </authorList>
    </citation>
    <scope>NUCLEOTIDE SEQUENCE</scope>
    <source>
        <strain evidence="5">GL16</strain>
    </source>
</reference>
<evidence type="ECO:0000256" key="1">
    <source>
        <dbReference type="ARBA" id="ARBA00034125"/>
    </source>
</evidence>
<dbReference type="PANTHER" id="PTHR31082:SF4">
    <property type="entry name" value="PHEROMONE-REGULATED MEMBRANE PROTEIN 10"/>
    <property type="match status" value="1"/>
</dbReference>
<comment type="similarity">
    <text evidence="1">Belongs to the ThrE exporter (TC 2.A.79) family.</text>
</comment>
<dbReference type="Pfam" id="PF06738">
    <property type="entry name" value="ThrE"/>
    <property type="match status" value="1"/>
</dbReference>
<protein>
    <recommendedName>
        <fullName evidence="4">Threonine/serine exporter-like N-terminal domain-containing protein</fullName>
    </recommendedName>
</protein>
<dbReference type="Proteomes" id="UP000717996">
    <property type="component" value="Unassembled WGS sequence"/>
</dbReference>
<feature type="transmembrane region" description="Helical" evidence="3">
    <location>
        <begin position="562"/>
        <end position="580"/>
    </location>
</feature>
<feature type="region of interest" description="Disordered" evidence="2">
    <location>
        <begin position="1"/>
        <end position="29"/>
    </location>
</feature>
<sequence length="688" mass="76015">MPIQPTQSRTLLPTQINPSTDNSSNDNIHPVTLSGSIVNANIDEHANKNVYSNISYSESSTVSEVNMVNKNPVSSSKNESDGTLVENFVESTNPTKQHAGLRDYIAEAEELVQNILGTKMNSNIAINEHSQHNHERSSKQRTVESIEESRSCNPRPANTNGSVLASLMKLDNLRRQAFLAKMKHAKMIKLQKSKLRDPASTHNLKIDSSSEMHDPSASTDKRAASRPSSWLSNLATSQHVVPSLQKKKMANANSMSRRTSIDSLYTTSSQFDALTFDDRIRITFEIAGILQRQEFLRKLVKALMLYGAPAHRLECIMRQVSSTLGIEAEYVYIPNVMFLTFVDQSTHTTQTHFIRCSQLFDMHKLGEIFRLEKLVSHGEVTVDEALEFIDQVEAEPPFYPAFITPFVYAVASFCGSVMFYGGDFREGGLSAALARFVSRAVWRYGFCFTPVAFASFIIILPGYTITISIIELISRQLVSGVIRMVYAIIYAFLLGYGIEMGSQIFSTIDPESVSAQGVAKACRDASLSNTCRAIISKWFYFLTVPLFAVTYCIFLRARPPRWPVMILVAATGFVVTYALACYTSAPSQVLQVVPAFVVGLLGNVLSKMTGKMHLDAVIVGIFYMVPGSLGLKAALGFFGRNEHGEFANQGAGFALSMIETCIGISVGLFVATLLVYPKGTRNTPLMNF</sequence>
<comment type="caution">
    <text evidence="5">The sequence shown here is derived from an EMBL/GenBank/DDBJ whole genome shotgun (WGS) entry which is preliminary data.</text>
</comment>
<feature type="transmembrane region" description="Helical" evidence="3">
    <location>
        <begin position="477"/>
        <end position="498"/>
    </location>
</feature>
<feature type="transmembrane region" description="Helical" evidence="3">
    <location>
        <begin position="398"/>
        <end position="421"/>
    </location>
</feature>
<proteinExistence type="inferred from homology"/>
<feature type="transmembrane region" description="Helical" evidence="3">
    <location>
        <begin position="617"/>
        <end position="639"/>
    </location>
</feature>
<evidence type="ECO:0000259" key="4">
    <source>
        <dbReference type="Pfam" id="PF06738"/>
    </source>
</evidence>
<feature type="transmembrane region" description="Helical" evidence="3">
    <location>
        <begin position="441"/>
        <end position="465"/>
    </location>
</feature>
<dbReference type="AlphaFoldDB" id="A0A9P7C9L7"/>
<feature type="region of interest" description="Disordered" evidence="2">
    <location>
        <begin position="128"/>
        <end position="160"/>
    </location>
</feature>
<dbReference type="InterPro" id="IPR010619">
    <property type="entry name" value="ThrE-like_N"/>
</dbReference>
<dbReference type="OrthoDB" id="413008at2759"/>
<evidence type="ECO:0000313" key="5">
    <source>
        <dbReference type="EMBL" id="KAG1541825.1"/>
    </source>
</evidence>
<evidence type="ECO:0000256" key="2">
    <source>
        <dbReference type="SAM" id="MobiDB-lite"/>
    </source>
</evidence>
<dbReference type="InterPro" id="IPR051361">
    <property type="entry name" value="ThrE/Ser_Exporter"/>
</dbReference>
<keyword evidence="3" id="KW-0812">Transmembrane</keyword>
<dbReference type="PANTHER" id="PTHR31082">
    <property type="entry name" value="PHEROMONE-REGULATED MEMBRANE PROTEIN 10"/>
    <property type="match status" value="1"/>
</dbReference>
<feature type="transmembrane region" description="Helical" evidence="3">
    <location>
        <begin position="538"/>
        <end position="555"/>
    </location>
</feature>